<reference evidence="1 2" key="2">
    <citation type="submission" date="2018-11" db="EMBL/GenBank/DDBJ databases">
        <authorList>
            <consortium name="Pathogen Informatics"/>
        </authorList>
    </citation>
    <scope>NUCLEOTIDE SEQUENCE [LARGE SCALE GENOMIC DNA]</scope>
</reference>
<name>A0A0R3SP35_HYMDI</name>
<proteinExistence type="predicted"/>
<dbReference type="EMBL" id="UYSG01006907">
    <property type="protein sequence ID" value="VDL59016.1"/>
    <property type="molecule type" value="Genomic_DNA"/>
</dbReference>
<dbReference type="WBParaSite" id="HDID_0000670001-mRNA-1">
    <property type="protein sequence ID" value="HDID_0000670001-mRNA-1"/>
    <property type="gene ID" value="HDID_0000670001"/>
</dbReference>
<organism evidence="3">
    <name type="scientific">Hymenolepis diminuta</name>
    <name type="common">Rat tapeworm</name>
    <dbReference type="NCBI Taxonomy" id="6216"/>
    <lineage>
        <taxon>Eukaryota</taxon>
        <taxon>Metazoa</taxon>
        <taxon>Spiralia</taxon>
        <taxon>Lophotrochozoa</taxon>
        <taxon>Platyhelminthes</taxon>
        <taxon>Cestoda</taxon>
        <taxon>Eucestoda</taxon>
        <taxon>Cyclophyllidea</taxon>
        <taxon>Hymenolepididae</taxon>
        <taxon>Hymenolepis</taxon>
    </lineage>
</organism>
<accession>A0A0R3SP35</accession>
<evidence type="ECO:0000313" key="1">
    <source>
        <dbReference type="EMBL" id="VDL59016.1"/>
    </source>
</evidence>
<dbReference type="AlphaFoldDB" id="A0A0R3SP35"/>
<gene>
    <name evidence="1" type="ORF">HDID_LOCUS6698</name>
</gene>
<evidence type="ECO:0000313" key="2">
    <source>
        <dbReference type="Proteomes" id="UP000274504"/>
    </source>
</evidence>
<protein>
    <submittedName>
        <fullName evidence="3">Elf4 domain-containing protein</fullName>
    </submittedName>
</protein>
<dbReference type="Proteomes" id="UP000274504">
    <property type="component" value="Unassembled WGS sequence"/>
</dbReference>
<sequence length="104" mass="11518">MANKGLSPQPRGVTPTIDGGVNNTFNSLLQDIKVIDLFNQTEEMADKFIGFNKHVQVIDKNYNDTVLELIKLNAEFKAIHAQLQQSQPGLADVDLINFGFDGTK</sequence>
<reference evidence="3" key="1">
    <citation type="submission" date="2017-02" db="UniProtKB">
        <authorList>
            <consortium name="WormBaseParasite"/>
        </authorList>
    </citation>
    <scope>IDENTIFICATION</scope>
</reference>
<evidence type="ECO:0000313" key="3">
    <source>
        <dbReference type="WBParaSite" id="HDID_0000670001-mRNA-1"/>
    </source>
</evidence>